<dbReference type="STRING" id="2316362.A0A4Q2DKT6"/>
<organism evidence="2 3">
    <name type="scientific">Candolleomyces aberdarensis</name>
    <dbReference type="NCBI Taxonomy" id="2316362"/>
    <lineage>
        <taxon>Eukaryota</taxon>
        <taxon>Fungi</taxon>
        <taxon>Dikarya</taxon>
        <taxon>Basidiomycota</taxon>
        <taxon>Agaricomycotina</taxon>
        <taxon>Agaricomycetes</taxon>
        <taxon>Agaricomycetidae</taxon>
        <taxon>Agaricales</taxon>
        <taxon>Agaricineae</taxon>
        <taxon>Psathyrellaceae</taxon>
        <taxon>Candolleomyces</taxon>
    </lineage>
</organism>
<protein>
    <submittedName>
        <fullName evidence="2">Uncharacterized protein</fullName>
    </submittedName>
</protein>
<sequence length="898" mass="98330">MSSVVPNTLAGVPVPKTPERNKTVSTIPTGPGTLSMFAEPKTPERKKNVSTIPTPPFTPKKRIRSTRPPVVRSKTEMRNRKMRDIERKLRVKSSLTKTAPWSPEPKLRDTGQPKPFPLASPLQLDSPPTQVDGLPDLIDLTKRDTPRTEKKVLPPNQSHYTEDAIEISSDTSGEAPDEKWYYGPSKSRVHATDPAGPSSPPRTRAWRKRAAQPVSSEDEKHETVHRRHLRNVSKKPASRTTRPLLKLNYDPSRKRKAGDAMGFDDVLRRHGPLVPRPEYVVPDLSDSASDLPEPVDVFRRTDPVTKSVDGGRPGDTLMESRSDAEESSTGSPRDVDEEDQACREDDQMSTSSLEVRQPKRRRLANRSFILSEASVEDDGDNSDNDDGGLFSDDHSMNDYDREDSFIDDSPGGAVPIYDVRRSRSLDRHASGDEDDAAMPSDEETQLEAAKLQSIFSKLRNHMSGKEYESSLRDVNRALRRMAAPKLKGKHRDREDDRDGMEQSSTLTIEEKEDIETAIANSLKDYRPQDQYRPPQTPGAGPSGGNTSLTASTSNVSFPPPTQQPSPTQQSTQVAATAAQSAAGSATVPPATPSSQSSGTALGPHTPAPAAFSMSALVAQTPGAIAGLQVDFPDNASFKPVSVVLPVADETLDPRLHDVFLANDYASLPNLPLALAGIRFQDSGAYINPSRAAPLNLQLRDVPAKSPRFHLMRNFKNLYCVTSGFVLRCHLRKPTKGGMRKKEIQLVPYQQEWERLVGFSCLVLDENPLGAQLWRDSIQMSTRTAVDSNTAGSSAIAVNPDPAPASGGDVFSLAAEDEVPIYDGRSVTNFNFDTDLPNLATLMPLWSGDELPFGSSAIAGYTMSKYMSNKGMWSVGCNIHWVILLGLPDEAVAKTLLGR</sequence>
<feature type="compositionally biased region" description="Polar residues" evidence="1">
    <location>
        <begin position="544"/>
        <end position="556"/>
    </location>
</feature>
<feature type="compositionally biased region" description="Basic and acidic residues" evidence="1">
    <location>
        <begin position="139"/>
        <end position="152"/>
    </location>
</feature>
<keyword evidence="3" id="KW-1185">Reference proteome</keyword>
<dbReference type="Proteomes" id="UP000290288">
    <property type="component" value="Unassembled WGS sequence"/>
</dbReference>
<feature type="compositionally biased region" description="Basic and acidic residues" evidence="1">
    <location>
        <begin position="391"/>
        <end position="404"/>
    </location>
</feature>
<dbReference type="AlphaFoldDB" id="A0A4Q2DKT6"/>
<feature type="region of interest" description="Disordered" evidence="1">
    <location>
        <begin position="1"/>
        <end position="446"/>
    </location>
</feature>
<evidence type="ECO:0000256" key="1">
    <source>
        <dbReference type="SAM" id="MobiDB-lite"/>
    </source>
</evidence>
<feature type="compositionally biased region" description="Basic residues" evidence="1">
    <location>
        <begin position="223"/>
        <end position="237"/>
    </location>
</feature>
<gene>
    <name evidence="2" type="ORF">EST38_g6351</name>
</gene>
<feature type="compositionally biased region" description="Acidic residues" evidence="1">
    <location>
        <begin position="374"/>
        <end position="386"/>
    </location>
</feature>
<evidence type="ECO:0000313" key="3">
    <source>
        <dbReference type="Proteomes" id="UP000290288"/>
    </source>
</evidence>
<feature type="region of interest" description="Disordered" evidence="1">
    <location>
        <begin position="480"/>
        <end position="605"/>
    </location>
</feature>
<reference evidence="2 3" key="1">
    <citation type="submission" date="2019-01" db="EMBL/GenBank/DDBJ databases">
        <title>Draft genome sequence of Psathyrella aberdarensis IHI B618.</title>
        <authorList>
            <person name="Buettner E."/>
            <person name="Kellner H."/>
        </authorList>
    </citation>
    <scope>NUCLEOTIDE SEQUENCE [LARGE SCALE GENOMIC DNA]</scope>
    <source>
        <strain evidence="2 3">IHI B618</strain>
    </source>
</reference>
<name>A0A4Q2DKT6_9AGAR</name>
<accession>A0A4Q2DKT6</accession>
<feature type="compositionally biased region" description="Acidic residues" evidence="1">
    <location>
        <begin position="432"/>
        <end position="445"/>
    </location>
</feature>
<dbReference type="OrthoDB" id="3063746at2759"/>
<proteinExistence type="predicted"/>
<dbReference type="EMBL" id="SDEE01000198">
    <property type="protein sequence ID" value="RXW19494.1"/>
    <property type="molecule type" value="Genomic_DNA"/>
</dbReference>
<comment type="caution">
    <text evidence="2">The sequence shown here is derived from an EMBL/GenBank/DDBJ whole genome shotgun (WGS) entry which is preliminary data.</text>
</comment>
<feature type="compositionally biased region" description="Basic and acidic residues" evidence="1">
    <location>
        <begin position="418"/>
        <end position="431"/>
    </location>
</feature>
<feature type="compositionally biased region" description="Low complexity" evidence="1">
    <location>
        <begin position="564"/>
        <end position="586"/>
    </location>
</feature>
<feature type="compositionally biased region" description="Basic and acidic residues" evidence="1">
    <location>
        <begin position="491"/>
        <end position="500"/>
    </location>
</feature>
<feature type="compositionally biased region" description="Basic and acidic residues" evidence="1">
    <location>
        <begin position="73"/>
        <end position="88"/>
    </location>
</feature>
<evidence type="ECO:0000313" key="2">
    <source>
        <dbReference type="EMBL" id="RXW19494.1"/>
    </source>
</evidence>